<dbReference type="InterPro" id="IPR011707">
    <property type="entry name" value="Cu-oxidase-like_N"/>
</dbReference>
<evidence type="ECO:0000256" key="8">
    <source>
        <dbReference type="ARBA" id="ARBA00023136"/>
    </source>
</evidence>
<dbReference type="GO" id="GO:0140359">
    <property type="term" value="F:ABC-type transporter activity"/>
    <property type="evidence" value="ECO:0007669"/>
    <property type="project" value="InterPro"/>
</dbReference>
<dbReference type="CDD" id="cd04206">
    <property type="entry name" value="CuRO_1_LCC_like"/>
    <property type="match status" value="1"/>
</dbReference>
<evidence type="ECO:0000256" key="2">
    <source>
        <dbReference type="ARBA" id="ARBA00010609"/>
    </source>
</evidence>
<evidence type="ECO:0000259" key="11">
    <source>
        <dbReference type="Pfam" id="PF01061"/>
    </source>
</evidence>
<comment type="similarity">
    <text evidence="2">Belongs to the multicopper oxidase family.</text>
</comment>
<evidence type="ECO:0000256" key="3">
    <source>
        <dbReference type="ARBA" id="ARBA00022692"/>
    </source>
</evidence>
<evidence type="ECO:0000259" key="10">
    <source>
        <dbReference type="Pfam" id="PF00394"/>
    </source>
</evidence>
<dbReference type="GO" id="GO:0016020">
    <property type="term" value="C:membrane"/>
    <property type="evidence" value="ECO:0007669"/>
    <property type="project" value="UniProtKB-SubCell"/>
</dbReference>
<dbReference type="GO" id="GO:0005507">
    <property type="term" value="F:copper ion binding"/>
    <property type="evidence" value="ECO:0007669"/>
    <property type="project" value="InterPro"/>
</dbReference>
<reference evidence="14" key="1">
    <citation type="submission" date="2021-01" db="EMBL/GenBank/DDBJ databases">
        <authorList>
            <person name="Corre E."/>
            <person name="Pelletier E."/>
            <person name="Niang G."/>
            <person name="Scheremetjew M."/>
            <person name="Finn R."/>
            <person name="Kale V."/>
            <person name="Holt S."/>
            <person name="Cochrane G."/>
            <person name="Meng A."/>
            <person name="Brown T."/>
            <person name="Cohen L."/>
        </authorList>
    </citation>
    <scope>NUCLEOTIDE SEQUENCE</scope>
    <source>
        <strain evidence="14">CCMP1594</strain>
    </source>
</reference>
<keyword evidence="4" id="KW-0479">Metal-binding</keyword>
<comment type="subcellular location">
    <subcellularLocation>
        <location evidence="1">Membrane</location>
        <topology evidence="1">Multi-pass membrane protein</topology>
    </subcellularLocation>
</comment>
<evidence type="ECO:0008006" key="15">
    <source>
        <dbReference type="Google" id="ProtNLM"/>
    </source>
</evidence>
<dbReference type="SUPFAM" id="SSF52540">
    <property type="entry name" value="P-loop containing nucleoside triphosphate hydrolases"/>
    <property type="match status" value="1"/>
</dbReference>
<feature type="transmembrane region" description="Helical" evidence="9">
    <location>
        <begin position="1113"/>
        <end position="1135"/>
    </location>
</feature>
<gene>
    <name evidence="14" type="ORF">EGYM00163_LOCUS5184</name>
</gene>
<evidence type="ECO:0000313" key="14">
    <source>
        <dbReference type="EMBL" id="CAE0794066.1"/>
    </source>
</evidence>
<dbReference type="PANTHER" id="PTHR11709">
    <property type="entry name" value="MULTI-COPPER OXIDASE"/>
    <property type="match status" value="1"/>
</dbReference>
<feature type="transmembrane region" description="Helical" evidence="9">
    <location>
        <begin position="604"/>
        <end position="623"/>
    </location>
</feature>
<dbReference type="InterPro" id="IPR008972">
    <property type="entry name" value="Cupredoxin"/>
</dbReference>
<dbReference type="Gene3D" id="2.60.40.420">
    <property type="entry name" value="Cupredoxins - blue copper proteins"/>
    <property type="match status" value="3"/>
</dbReference>
<evidence type="ECO:0000256" key="6">
    <source>
        <dbReference type="ARBA" id="ARBA00023002"/>
    </source>
</evidence>
<dbReference type="Pfam" id="PF01061">
    <property type="entry name" value="ABC2_membrane"/>
    <property type="match status" value="1"/>
</dbReference>
<evidence type="ECO:0000259" key="12">
    <source>
        <dbReference type="Pfam" id="PF07731"/>
    </source>
</evidence>
<evidence type="ECO:0000256" key="9">
    <source>
        <dbReference type="SAM" id="Phobius"/>
    </source>
</evidence>
<dbReference type="Pfam" id="PF07731">
    <property type="entry name" value="Cu-oxidase_2"/>
    <property type="match status" value="1"/>
</dbReference>
<dbReference type="CDD" id="cd13884">
    <property type="entry name" value="CuRO_2_tcLCC_insect_like"/>
    <property type="match status" value="1"/>
</dbReference>
<sequence length="1370" mass="153349">MHKPCTHKEHLGGPQPPHIKMLVSIHWHGLEQRDSQQMDGALGITQCGIPPGSSFLYDILVTDAPGTYLYHGHTNLGHVAARGLFGALIVEPSLHGKDPWVGVSSEETVMVLSDWWPYPDEQISLMRNGNLFPTATVSAQGNSVGWIPFHNILINGLGIHDVYNGFADSQVNFLWRMTVKAGEVWRIRIINAGAVYAMRFRIDGHRMQVISVDGSNVEPYACDAVSMGPGERFDVLVKFDNPTLSWMRIETLEQGQSVLHGQVAVLQYTDKGVGNISLPPFIGDGIAQLPLHHPFPVDDASLVTVNCIDQVAFSEHCLPITALQRHSAQQADIGHQPHRTFEVAYRAFRGDSPAHLVRLLDIDRHPNNYSNQFDGEYVQFVPPAFPYIPFGDAGEHQNTLTMDIMFGDSIQVYIQTQDRAGYTWHLHGHKFAVLAQGFPDYSTDCDVLYCRHKPWMRRSMLPPLVNASFAPVKDTVYVPAGGWVVIQFKANNPGWWHFHCQMLLQSADGMGLIVKETPFPTQLLNHTNVMGTGLPTCQSEVMRAKSKQQPSCSCWPDPNLKLDNAMRSTYKCSRKYLCGHQTVGSFSQRFRPEGSPFHESGGVWWRWIMTCAGISIISFFLALKTCIRRQQRTIPIGLARHLNAAPGSPLGFKASTRIIRTLSLGMRECVRRHGMGDFKQVAVEWRHVKFSSAEWSGNGYLSPQSVVFLGGKAEYTCPWMHFLGGQKGRQSLISGQLLVAGKDVRDIDAKILRKTRVLISDFDPVRPHLTVLQLLEMTLLLRRNRSSISERLDHAEHLASVVSIFQLQDILVEKMNALHPLARVKVHLAQELLLPRPLVLVQNPFPGLSILEVEQLVALFNHISVTFGATIIFSTGDALSEVVLTYVSHLFFVNAAGPIFFGQKDEVAPFLTFVGMQIPCADGLLAWFFRLDLDDIYLATKFPLWQKHHQQHSIVADQVFPFPSSSGAHFVDRQTFSSAWMCFRTLFYYEFVETFQITVTFSKILECYGLGVLAGFVWWKKGSGETQTSLAEATGLLFFTCAVWTVPPVFQSLASTPFILRRTTREIGGDLYESTGVVVFALCLTCCICSGVWAPLWQVVTYTFADLGPTVQAMLGMNLVLFLNCMAMQAIGWLLGTCIAAPRINTVIGNIIAQFFMLINGFYTKLDLQFVQWLTCFSVPRYTFRALLKLQYTWKNVFVAHPMRALGGYISAELTPTFQTMHDREMNVMQSPMDESILPEVIALLIILVVNNCLFGIVLYFKVVSQQQKMPVRNHMNVELPRSRAQTRWKVAFRAITAVRVLLSTQHETKADGKRKQAAVAQMQHADYGVGGNTLDPISPGDEGMHSAETDNLESDDNLEAISMGAELKC</sequence>
<dbReference type="Gene3D" id="3.40.50.300">
    <property type="entry name" value="P-loop containing nucleotide triphosphate hydrolases"/>
    <property type="match status" value="1"/>
</dbReference>
<dbReference type="Pfam" id="PF07732">
    <property type="entry name" value="Cu-oxidase_3"/>
    <property type="match status" value="1"/>
</dbReference>
<feature type="transmembrane region" description="Helical" evidence="9">
    <location>
        <begin position="1147"/>
        <end position="1164"/>
    </location>
</feature>
<dbReference type="PANTHER" id="PTHR11709:SF394">
    <property type="entry name" value="FI03373P-RELATED"/>
    <property type="match status" value="1"/>
</dbReference>
<dbReference type="Pfam" id="PF00394">
    <property type="entry name" value="Cu-oxidase"/>
    <property type="match status" value="1"/>
</dbReference>
<dbReference type="InterPro" id="IPR011706">
    <property type="entry name" value="Cu-oxidase_C"/>
</dbReference>
<dbReference type="InterPro" id="IPR045087">
    <property type="entry name" value="Cu-oxidase_fam"/>
</dbReference>
<dbReference type="InterPro" id="IPR027417">
    <property type="entry name" value="P-loop_NTPase"/>
</dbReference>
<dbReference type="GO" id="GO:0016491">
    <property type="term" value="F:oxidoreductase activity"/>
    <property type="evidence" value="ECO:0007669"/>
    <property type="project" value="UniProtKB-KW"/>
</dbReference>
<evidence type="ECO:0000256" key="1">
    <source>
        <dbReference type="ARBA" id="ARBA00004141"/>
    </source>
</evidence>
<evidence type="ECO:0000259" key="13">
    <source>
        <dbReference type="Pfam" id="PF07732"/>
    </source>
</evidence>
<keyword evidence="8 9" id="KW-0472">Membrane</keyword>
<feature type="domain" description="ABC-2 type transporter transmembrane" evidence="11">
    <location>
        <begin position="983"/>
        <end position="1192"/>
    </location>
</feature>
<feature type="domain" description="Plastocyanin-like" evidence="12">
    <location>
        <begin position="396"/>
        <end position="517"/>
    </location>
</feature>
<evidence type="ECO:0000256" key="5">
    <source>
        <dbReference type="ARBA" id="ARBA00022989"/>
    </source>
</evidence>
<name>A0A7S4CDM0_9EUGL</name>
<dbReference type="InterPro" id="IPR013525">
    <property type="entry name" value="ABC2_TM"/>
</dbReference>
<protein>
    <recommendedName>
        <fullName evidence="15">ABC transporter domain-containing protein</fullName>
    </recommendedName>
</protein>
<keyword evidence="3 9" id="KW-0812">Transmembrane</keyword>
<dbReference type="SUPFAM" id="SSF49503">
    <property type="entry name" value="Cupredoxins"/>
    <property type="match status" value="3"/>
</dbReference>
<dbReference type="InterPro" id="IPR001117">
    <property type="entry name" value="Cu-oxidase_2nd"/>
</dbReference>
<feature type="domain" description="Plastocyanin-like" evidence="13">
    <location>
        <begin position="22"/>
        <end position="93"/>
    </location>
</feature>
<feature type="transmembrane region" description="Helical" evidence="9">
    <location>
        <begin position="1071"/>
        <end position="1093"/>
    </location>
</feature>
<dbReference type="EMBL" id="HBJA01016206">
    <property type="protein sequence ID" value="CAE0794066.1"/>
    <property type="molecule type" value="Transcribed_RNA"/>
</dbReference>
<proteinExistence type="inferred from homology"/>
<evidence type="ECO:0000256" key="7">
    <source>
        <dbReference type="ARBA" id="ARBA00023008"/>
    </source>
</evidence>
<evidence type="ECO:0000256" key="4">
    <source>
        <dbReference type="ARBA" id="ARBA00022723"/>
    </source>
</evidence>
<feature type="domain" description="Plastocyanin-like" evidence="10">
    <location>
        <begin position="106"/>
        <end position="268"/>
    </location>
</feature>
<keyword evidence="6" id="KW-0560">Oxidoreductase</keyword>
<keyword evidence="5 9" id="KW-1133">Transmembrane helix</keyword>
<accession>A0A7S4CDM0</accession>
<keyword evidence="7" id="KW-0186">Copper</keyword>
<organism evidence="14">
    <name type="scientific">Eutreptiella gymnastica</name>
    <dbReference type="NCBI Taxonomy" id="73025"/>
    <lineage>
        <taxon>Eukaryota</taxon>
        <taxon>Discoba</taxon>
        <taxon>Euglenozoa</taxon>
        <taxon>Euglenida</taxon>
        <taxon>Spirocuta</taxon>
        <taxon>Euglenophyceae</taxon>
        <taxon>Eutreptiales</taxon>
        <taxon>Eutreptiaceae</taxon>
        <taxon>Eutreptiella</taxon>
    </lineage>
</organism>
<feature type="transmembrane region" description="Helical" evidence="9">
    <location>
        <begin position="1241"/>
        <end position="1261"/>
    </location>
</feature>